<proteinExistence type="predicted"/>
<accession>A0A3E1NZY8</accession>
<evidence type="ECO:0000313" key="3">
    <source>
        <dbReference type="Proteomes" id="UP000261174"/>
    </source>
</evidence>
<evidence type="ECO:0000256" key="1">
    <source>
        <dbReference type="SAM" id="SignalP"/>
    </source>
</evidence>
<dbReference type="EMBL" id="QTJV01000006">
    <property type="protein sequence ID" value="RFM33493.1"/>
    <property type="molecule type" value="Genomic_DNA"/>
</dbReference>
<feature type="chain" id="PRO_5017686748" evidence="1">
    <location>
        <begin position="20"/>
        <end position="668"/>
    </location>
</feature>
<dbReference type="Proteomes" id="UP000261174">
    <property type="component" value="Unassembled WGS sequence"/>
</dbReference>
<dbReference type="RefSeq" id="WP_116854416.1">
    <property type="nucleotide sequence ID" value="NZ_QTJV01000006.1"/>
</dbReference>
<keyword evidence="3" id="KW-1185">Reference proteome</keyword>
<comment type="caution">
    <text evidence="2">The sequence shown here is derived from an EMBL/GenBank/DDBJ whole genome shotgun (WGS) entry which is preliminary data.</text>
</comment>
<keyword evidence="1" id="KW-0732">Signal</keyword>
<dbReference type="AlphaFoldDB" id="A0A3E1NZY8"/>
<sequence length="668" mass="74237">MKGRLPLIVLLFSCLSALGQNKNKSIYLQSKNLFAALNGNKIVLDGDLAEDLTELFSDAVTADDIANELNNNPFLKGKITFIAPNAQSAGTGRFNSLIKQAGSLDVTNFANALASLLIDRAKEELNLAFFNRLQQFSIKYPEFQTLFPTSYDRLRNLLNVDYPRMLPVLREAFFSDIEQLTYNLEAVLELPKYQALRNNFPEINMAIETLKLIHKLENGATPSEVIVDVDDAATNITRGDYWANASLGFKNLVTTVHFTRIFSESLQGDDATKIWISLTDAKDLVKNENFTRLYLGLLWQKVVKMRELRYYKNKTDFTSLQDLLASNSNSILLFQNKISQFLSLASQVQHNYNEIKGLAPGEKPGPEQYYNYINTSLDIIDFGLSIVKLLDKDLQPDDYLDIARQSNNLYKDIYSKQYTMAVNDGFEIIGSIHDLIKTKKDDVNDANVNIAFNEFSTFVSKAKPYVLFIGNVADAKSEEDIKAALNNAILPVGSSSIKKNSANNLSIQAYLGAYYSMHNDRSDAVRAWSDKFGVYGPIGIAYTPGVFSFGKGGALSLFASVFDLGAIIDYKLKKDSVITSTDPASSSSASKQYTVNLGQIFSPGLHLVYGFCYNVPLSLGIGAQYGPGLSKIDVAGTTNVINPSWRFNAFLAVDLPLFNVLNKTKDRK</sequence>
<reference evidence="2 3" key="1">
    <citation type="submission" date="2018-08" db="EMBL/GenBank/DDBJ databases">
        <title>Chitinophaga sp. K20C18050901, a novel bacterium isolated from forest soil.</title>
        <authorList>
            <person name="Wang C."/>
        </authorList>
    </citation>
    <scope>NUCLEOTIDE SEQUENCE [LARGE SCALE GENOMIC DNA]</scope>
    <source>
        <strain evidence="2 3">K20C18050901</strain>
    </source>
</reference>
<dbReference type="OrthoDB" id="1488584at2"/>
<name>A0A3E1NZY8_9BACT</name>
<organism evidence="2 3">
    <name type="scientific">Chitinophaga silvisoli</name>
    <dbReference type="NCBI Taxonomy" id="2291814"/>
    <lineage>
        <taxon>Bacteria</taxon>
        <taxon>Pseudomonadati</taxon>
        <taxon>Bacteroidota</taxon>
        <taxon>Chitinophagia</taxon>
        <taxon>Chitinophagales</taxon>
        <taxon>Chitinophagaceae</taxon>
        <taxon>Chitinophaga</taxon>
    </lineage>
</organism>
<feature type="signal peptide" evidence="1">
    <location>
        <begin position="1"/>
        <end position="19"/>
    </location>
</feature>
<protein>
    <submittedName>
        <fullName evidence="2">Uncharacterized protein</fullName>
    </submittedName>
</protein>
<evidence type="ECO:0000313" key="2">
    <source>
        <dbReference type="EMBL" id="RFM33493.1"/>
    </source>
</evidence>
<gene>
    <name evidence="2" type="ORF">DXN04_16155</name>
</gene>